<evidence type="ECO:0000256" key="5">
    <source>
        <dbReference type="SAM" id="Phobius"/>
    </source>
</evidence>
<dbReference type="UniPathway" id="UPA00895"/>
<evidence type="ECO:0000259" key="6">
    <source>
        <dbReference type="Pfam" id="PF07291"/>
    </source>
</evidence>
<dbReference type="AlphaFoldDB" id="A0A316D6L1"/>
<feature type="domain" description="Methylamine utilisation protein MauE" evidence="6">
    <location>
        <begin position="24"/>
        <end position="151"/>
    </location>
</feature>
<evidence type="ECO:0000256" key="1">
    <source>
        <dbReference type="ARBA" id="ARBA00004141"/>
    </source>
</evidence>
<sequence>MTDSVTPRSTVNSSPTPSRSLLYWVTIAIRLVLGAVFLYSAVTKIADVYSFGLVLQSYDLLPDPMIKPLAILLPLVELVLGAAVLFKPTARYASLGIGLISLLFTFVMISKWGVVMPYGCGCFGPTEATPVGIVDVGKDVLLVIGAGLVLFRR</sequence>
<dbReference type="GO" id="GO:0016020">
    <property type="term" value="C:membrane"/>
    <property type="evidence" value="ECO:0007669"/>
    <property type="project" value="UniProtKB-SubCell"/>
</dbReference>
<reference evidence="7 8" key="1">
    <citation type="submission" date="2018-05" db="EMBL/GenBank/DDBJ databases">
        <title>Genomic Encyclopedia of Type Strains, Phase IV (KMG-IV): sequencing the most valuable type-strain genomes for metagenomic binning, comparative biology and taxonomic classification.</title>
        <authorList>
            <person name="Goeker M."/>
        </authorList>
    </citation>
    <scope>NUCLEOTIDE SEQUENCE [LARGE SCALE GENOMIC DNA]</scope>
    <source>
        <strain evidence="7 8">DSM 18773</strain>
    </source>
</reference>
<keyword evidence="4 5" id="KW-0472">Membrane</keyword>
<comment type="subcellular location">
    <subcellularLocation>
        <location evidence="1">Membrane</location>
        <topology evidence="1">Multi-pass membrane protein</topology>
    </subcellularLocation>
</comment>
<accession>A0A316D6L1</accession>
<proteinExistence type="predicted"/>
<name>A0A316D6L1_9BACL</name>
<comment type="caution">
    <text evidence="7">The sequence shown here is derived from an EMBL/GenBank/DDBJ whole genome shotgun (WGS) entry which is preliminary data.</text>
</comment>
<feature type="transmembrane region" description="Helical" evidence="5">
    <location>
        <begin position="66"/>
        <end position="86"/>
    </location>
</feature>
<dbReference type="Pfam" id="PF07291">
    <property type="entry name" value="MauE"/>
    <property type="match status" value="1"/>
</dbReference>
<dbReference type="EMBL" id="QGGL01000011">
    <property type="protein sequence ID" value="PWK11242.1"/>
    <property type="molecule type" value="Genomic_DNA"/>
</dbReference>
<dbReference type="InterPro" id="IPR009908">
    <property type="entry name" value="Methylamine_util_MauE"/>
</dbReference>
<keyword evidence="8" id="KW-1185">Reference proteome</keyword>
<evidence type="ECO:0000256" key="4">
    <source>
        <dbReference type="ARBA" id="ARBA00023136"/>
    </source>
</evidence>
<dbReference type="Proteomes" id="UP000245634">
    <property type="component" value="Unassembled WGS sequence"/>
</dbReference>
<feature type="transmembrane region" description="Helical" evidence="5">
    <location>
        <begin position="21"/>
        <end position="46"/>
    </location>
</feature>
<gene>
    <name evidence="7" type="ORF">C7459_11135</name>
</gene>
<evidence type="ECO:0000313" key="7">
    <source>
        <dbReference type="EMBL" id="PWK11242.1"/>
    </source>
</evidence>
<organism evidence="7 8">
    <name type="scientific">Tumebacillus permanentifrigoris</name>
    <dbReference type="NCBI Taxonomy" id="378543"/>
    <lineage>
        <taxon>Bacteria</taxon>
        <taxon>Bacillati</taxon>
        <taxon>Bacillota</taxon>
        <taxon>Bacilli</taxon>
        <taxon>Bacillales</taxon>
        <taxon>Alicyclobacillaceae</taxon>
        <taxon>Tumebacillus</taxon>
    </lineage>
</organism>
<keyword evidence="2 5" id="KW-0812">Transmembrane</keyword>
<evidence type="ECO:0000256" key="2">
    <source>
        <dbReference type="ARBA" id="ARBA00022692"/>
    </source>
</evidence>
<evidence type="ECO:0000256" key="3">
    <source>
        <dbReference type="ARBA" id="ARBA00022989"/>
    </source>
</evidence>
<evidence type="ECO:0000313" key="8">
    <source>
        <dbReference type="Proteomes" id="UP000245634"/>
    </source>
</evidence>
<dbReference type="GO" id="GO:0030416">
    <property type="term" value="P:methylamine metabolic process"/>
    <property type="evidence" value="ECO:0007669"/>
    <property type="project" value="InterPro"/>
</dbReference>
<protein>
    <submittedName>
        <fullName evidence="7">Methylamine utilization protein MauE</fullName>
    </submittedName>
</protein>
<keyword evidence="3 5" id="KW-1133">Transmembrane helix</keyword>
<feature type="transmembrane region" description="Helical" evidence="5">
    <location>
        <begin position="132"/>
        <end position="151"/>
    </location>
</feature>
<feature type="transmembrane region" description="Helical" evidence="5">
    <location>
        <begin position="93"/>
        <end position="112"/>
    </location>
</feature>
<dbReference type="RefSeq" id="WP_170119453.1">
    <property type="nucleotide sequence ID" value="NZ_QGGL01000011.1"/>
</dbReference>